<feature type="domain" description="Protein kinase" evidence="3">
    <location>
        <begin position="1"/>
        <end position="180"/>
    </location>
</feature>
<evidence type="ECO:0000259" key="3">
    <source>
        <dbReference type="PROSITE" id="PS50011"/>
    </source>
</evidence>
<dbReference type="InterPro" id="IPR016032">
    <property type="entry name" value="Sig_transdc_resp-reg_C-effctor"/>
</dbReference>
<dbReference type="EMBL" id="JBHSMH010000053">
    <property type="protein sequence ID" value="MFC5470134.1"/>
    <property type="molecule type" value="Genomic_DNA"/>
</dbReference>
<dbReference type="InterPro" id="IPR036388">
    <property type="entry name" value="WH-like_DNA-bd_sf"/>
</dbReference>
<evidence type="ECO:0000256" key="1">
    <source>
        <dbReference type="ARBA" id="ARBA00023015"/>
    </source>
</evidence>
<dbReference type="PROSITE" id="PS00622">
    <property type="entry name" value="HTH_LUXR_1"/>
    <property type="match status" value="1"/>
</dbReference>
<evidence type="ECO:0000313" key="5">
    <source>
        <dbReference type="EMBL" id="MFC5470134.1"/>
    </source>
</evidence>
<keyword evidence="1" id="KW-0805">Transcription regulation</keyword>
<dbReference type="SMART" id="SM00065">
    <property type="entry name" value="GAF"/>
    <property type="match status" value="1"/>
</dbReference>
<dbReference type="InterPro" id="IPR011009">
    <property type="entry name" value="Kinase-like_dom_sf"/>
</dbReference>
<proteinExistence type="predicted"/>
<evidence type="ECO:0000259" key="4">
    <source>
        <dbReference type="PROSITE" id="PS50043"/>
    </source>
</evidence>
<dbReference type="Gene3D" id="1.10.510.10">
    <property type="entry name" value="Transferase(Phosphotransferase) domain 1"/>
    <property type="match status" value="1"/>
</dbReference>
<protein>
    <submittedName>
        <fullName evidence="5">AAA family ATPase</fullName>
    </submittedName>
</protein>
<name>A0ABW0LWA9_9BACL</name>
<dbReference type="Gene3D" id="3.30.450.40">
    <property type="match status" value="1"/>
</dbReference>
<dbReference type="InterPro" id="IPR041664">
    <property type="entry name" value="AAA_16"/>
</dbReference>
<dbReference type="InterPro" id="IPR000792">
    <property type="entry name" value="Tscrpt_reg_LuxR_C"/>
</dbReference>
<accession>A0ABW0LWA9</accession>
<dbReference type="SMART" id="SM00421">
    <property type="entry name" value="HTH_LUXR"/>
    <property type="match status" value="1"/>
</dbReference>
<dbReference type="Gene3D" id="3.40.50.300">
    <property type="entry name" value="P-loop containing nucleotide triphosphate hydrolases"/>
    <property type="match status" value="1"/>
</dbReference>
<dbReference type="Pfam" id="PF13191">
    <property type="entry name" value="AAA_16"/>
    <property type="match status" value="1"/>
</dbReference>
<dbReference type="Gene3D" id="1.25.40.10">
    <property type="entry name" value="Tetratricopeptide repeat domain"/>
    <property type="match status" value="1"/>
</dbReference>
<dbReference type="Gene3D" id="1.10.10.10">
    <property type="entry name" value="Winged helix-like DNA-binding domain superfamily/Winged helix DNA-binding domain"/>
    <property type="match status" value="1"/>
</dbReference>
<dbReference type="Pfam" id="PF00196">
    <property type="entry name" value="GerE"/>
    <property type="match status" value="1"/>
</dbReference>
<sequence>MSEQHELTLRSVMNAQEIDLRLFFSVAMQVAKLLGERHQSELGLCQITPEDISVQIEEGELTVQRIDPQQSTSIARLAYLSPEQTGRMKRKIDQRSDLYVLGVLFYELLTGEFPFKAETANDWIHAHMAVLPVPPRTVKSEIPQPLSDVVMKLLSKSVEHRYQNVYGLLDDLSKCSDQWLDKGTIDSFPLGELDERGRFQLPDKLYNREQELQKLIHAFDRACSGSKQLWFIGGHAGSGKSKLVKAVRSHVMQTKGHFILGKCDPLQQFKPYSFLIMAFRDLIRQILAGGEEQLARWRTKLLSALGQSGNVLVQVISELTLIIGEQPPVEELSPVEATNRFQTLFGNLIKAFADGKHPLVIGLDDLQWADSASLQLIRDLWNHASLKHVLIIGTYRDNELDEKHAFRALFLDPSDGMNASIHYMKMNALGYSDVIRYVADTLNADPDEIKPMAEVLYQQTAGNPLYFKQMLQAYYDRKLLYFRVDRMHWEWDIQGIREMESLQDVSKLIMRKFETLPKETRDVLRFAGCTGSTFDVQTLSLLCEKDADDVEQDLLPAVSEGLILVEEDRFMFLHDQVQIAAYDLLSEDEKKRVHLKVGRSILRSLHLDKAADQLFEVVHHLNEGSTYMTDPTEVEQLARLNLQAGRKAKVSAAYAQALELLKQGARLIEAEGWSRQDGLYFQLMLESTECHYFCGYIDQAEADLQQLLQHVEQVTDRAKIYVVQIMMYSFQKRMDKAAEIALQAMAEFGFSVPTKSSSLSILAEVARTQLSLSRQRNHLQNLPMSSDPLHKALAEIVMASSSILFIFDPELAVILFARYVRMSLNHGLSEAFSIALGSYAITMAFGFGRYRTALRLVEAAGHYADQSGRILLKGKIQLILALILQYRRPKQLAPIFENAGRLSLEGGDLVYAGDAISCHIITESIDLRRLDRVCNTYEEWVGPILDEMALRVLHLSKQYVRLLQQKTDADDLTFNNDNLNEDRLLKEEALDREHKGNLYYFYTCKLEVQYIYGRYSEAAKLAEQSEHLGADMLLSIKQRHCFYYALAMMAINSDTSNFSSRNYQKKLRQLLDRMKRWTKVVPESTLAQYCTMQAEYARLNREHGTAAKLYDQAILHAREAGEPRDEAIATELAANFHMRLNDHQKAEAYLRNACEAYFRWGAIGKLRSLQERYPALAELSFREGDESEANDRSTEKEIQRMNSLPYAELGNELDMDLLRQASQIQFEGLAERELLDTFLQLAIHSAGAEKGLVLLGKQGELTVEAVQEINRDPERSIDRRDDYAAAVVQFVMRTRESVVLGEARYSLFATDPYIQQKRPRSVLCLPVRYPDHQDGVLYLENNLTSDAFTADRLEVLEMLFSRMVYLRLWQLEDYGDSNTRADRAKIKVPLVESLTNREMELISLMADGLSNNQIAMRLEITEGTVKSHVNNIYGKLQVNKRVQAIKKARELQLLS</sequence>
<dbReference type="CDD" id="cd06170">
    <property type="entry name" value="LuxR_C_like"/>
    <property type="match status" value="1"/>
</dbReference>
<dbReference type="SUPFAM" id="SSF52540">
    <property type="entry name" value="P-loop containing nucleoside triphosphate hydrolases"/>
    <property type="match status" value="1"/>
</dbReference>
<dbReference type="Proteomes" id="UP001596105">
    <property type="component" value="Unassembled WGS sequence"/>
</dbReference>
<dbReference type="SUPFAM" id="SSF46894">
    <property type="entry name" value="C-terminal effector domain of the bipartite response regulators"/>
    <property type="match status" value="1"/>
</dbReference>
<evidence type="ECO:0000256" key="2">
    <source>
        <dbReference type="ARBA" id="ARBA00023163"/>
    </source>
</evidence>
<dbReference type="RefSeq" id="WP_209751367.1">
    <property type="nucleotide sequence ID" value="NZ_JBHSMH010000053.1"/>
</dbReference>
<dbReference type="InterPro" id="IPR011990">
    <property type="entry name" value="TPR-like_helical_dom_sf"/>
</dbReference>
<dbReference type="SUPFAM" id="SSF56112">
    <property type="entry name" value="Protein kinase-like (PK-like)"/>
    <property type="match status" value="1"/>
</dbReference>
<dbReference type="InterPro" id="IPR003018">
    <property type="entry name" value="GAF"/>
</dbReference>
<dbReference type="Pfam" id="PF01590">
    <property type="entry name" value="GAF"/>
    <property type="match status" value="1"/>
</dbReference>
<dbReference type="SUPFAM" id="SSF55781">
    <property type="entry name" value="GAF domain-like"/>
    <property type="match status" value="1"/>
</dbReference>
<comment type="caution">
    <text evidence="5">The sequence shown here is derived from an EMBL/GenBank/DDBJ whole genome shotgun (WGS) entry which is preliminary data.</text>
</comment>
<dbReference type="InterPro" id="IPR053159">
    <property type="entry name" value="Hybrid_Histidine_Kinase"/>
</dbReference>
<dbReference type="PANTHER" id="PTHR43642">
    <property type="entry name" value="HYBRID SIGNAL TRANSDUCTION HISTIDINE KINASE G"/>
    <property type="match status" value="1"/>
</dbReference>
<dbReference type="PROSITE" id="PS50011">
    <property type="entry name" value="PROTEIN_KINASE_DOM"/>
    <property type="match status" value="1"/>
</dbReference>
<organism evidence="5 6">
    <name type="scientific">Cohnella suwonensis</name>
    <dbReference type="NCBI Taxonomy" id="696072"/>
    <lineage>
        <taxon>Bacteria</taxon>
        <taxon>Bacillati</taxon>
        <taxon>Bacillota</taxon>
        <taxon>Bacilli</taxon>
        <taxon>Bacillales</taxon>
        <taxon>Paenibacillaceae</taxon>
        <taxon>Cohnella</taxon>
    </lineage>
</organism>
<dbReference type="SUPFAM" id="SSF48452">
    <property type="entry name" value="TPR-like"/>
    <property type="match status" value="1"/>
</dbReference>
<feature type="domain" description="HTH luxR-type" evidence="4">
    <location>
        <begin position="1387"/>
        <end position="1452"/>
    </location>
</feature>
<evidence type="ECO:0000313" key="6">
    <source>
        <dbReference type="Proteomes" id="UP001596105"/>
    </source>
</evidence>
<gene>
    <name evidence="5" type="ORF">ACFPPD_15605</name>
</gene>
<keyword evidence="6" id="KW-1185">Reference proteome</keyword>
<keyword evidence="2" id="KW-0804">Transcription</keyword>
<reference evidence="6" key="1">
    <citation type="journal article" date="2019" name="Int. J. Syst. Evol. Microbiol.">
        <title>The Global Catalogue of Microorganisms (GCM) 10K type strain sequencing project: providing services to taxonomists for standard genome sequencing and annotation.</title>
        <authorList>
            <consortium name="The Broad Institute Genomics Platform"/>
            <consortium name="The Broad Institute Genome Sequencing Center for Infectious Disease"/>
            <person name="Wu L."/>
            <person name="Ma J."/>
        </authorList>
    </citation>
    <scope>NUCLEOTIDE SEQUENCE [LARGE SCALE GENOMIC DNA]</scope>
    <source>
        <strain evidence="6">CCUG 57113</strain>
    </source>
</reference>
<dbReference type="PRINTS" id="PR00038">
    <property type="entry name" value="HTHLUXR"/>
</dbReference>
<dbReference type="PROSITE" id="PS50043">
    <property type="entry name" value="HTH_LUXR_2"/>
    <property type="match status" value="1"/>
</dbReference>
<dbReference type="InterPro" id="IPR027417">
    <property type="entry name" value="P-loop_NTPase"/>
</dbReference>
<dbReference type="InterPro" id="IPR029016">
    <property type="entry name" value="GAF-like_dom_sf"/>
</dbReference>
<dbReference type="PANTHER" id="PTHR43642:SF1">
    <property type="entry name" value="HYBRID SIGNAL TRANSDUCTION HISTIDINE KINASE G"/>
    <property type="match status" value="1"/>
</dbReference>
<dbReference type="InterPro" id="IPR000719">
    <property type="entry name" value="Prot_kinase_dom"/>
</dbReference>